<reference evidence="3" key="1">
    <citation type="submission" date="2021-01" db="EMBL/GenBank/DDBJ databases">
        <authorList>
            <person name="Corre E."/>
            <person name="Pelletier E."/>
            <person name="Niang G."/>
            <person name="Scheremetjew M."/>
            <person name="Finn R."/>
            <person name="Kale V."/>
            <person name="Holt S."/>
            <person name="Cochrane G."/>
            <person name="Meng A."/>
            <person name="Brown T."/>
            <person name="Cohen L."/>
        </authorList>
    </citation>
    <scope>NUCLEOTIDE SEQUENCE</scope>
    <source>
        <strain evidence="3">Pop2</strain>
    </source>
</reference>
<dbReference type="EMBL" id="HBGN01014714">
    <property type="protein sequence ID" value="CAD9326920.1"/>
    <property type="molecule type" value="Transcribed_RNA"/>
</dbReference>
<organism evidence="3">
    <name type="scientific">Ditylum brightwellii</name>
    <dbReference type="NCBI Taxonomy" id="49249"/>
    <lineage>
        <taxon>Eukaryota</taxon>
        <taxon>Sar</taxon>
        <taxon>Stramenopiles</taxon>
        <taxon>Ochrophyta</taxon>
        <taxon>Bacillariophyta</taxon>
        <taxon>Mediophyceae</taxon>
        <taxon>Lithodesmiophycidae</taxon>
        <taxon>Lithodesmiales</taxon>
        <taxon>Lithodesmiaceae</taxon>
        <taxon>Ditylum</taxon>
    </lineage>
</organism>
<evidence type="ECO:0000313" key="3">
    <source>
        <dbReference type="EMBL" id="CAD9326920.1"/>
    </source>
</evidence>
<feature type="region of interest" description="Disordered" evidence="1">
    <location>
        <begin position="171"/>
        <end position="191"/>
    </location>
</feature>
<feature type="chain" id="PRO_5030622713" evidence="2">
    <location>
        <begin position="20"/>
        <end position="652"/>
    </location>
</feature>
<name>A0A7S1Z2V5_9STRA</name>
<feature type="signal peptide" evidence="2">
    <location>
        <begin position="1"/>
        <end position="19"/>
    </location>
</feature>
<proteinExistence type="predicted"/>
<gene>
    <name evidence="3" type="ORF">DBRI1063_LOCUS9409</name>
</gene>
<keyword evidence="2" id="KW-0732">Signal</keyword>
<accession>A0A7S1Z2V5</accession>
<evidence type="ECO:0000256" key="2">
    <source>
        <dbReference type="SAM" id="SignalP"/>
    </source>
</evidence>
<dbReference type="AlphaFoldDB" id="A0A7S1Z2V5"/>
<sequence length="652" mass="73592">MASKYKFFIVLIVLLSVKSIDHLRKSSLRNAASEDIIKEINNLEVEIGDIDSVNIATERGDEIFNPIANDESVADPVLEEVDVEIIQEINDAESAIEAEMEESIEDVMYSNMGDISTTEMDTVILDSHDDPEKNNIGENTDKIVGNFDSVAYSDEEAEEESSTNSIQFKDAEEDMEDTTQSQTVNSPAEPIIDYPGLRSGLVSLPQEGSLRDIEYSHYRHQNKKDPYTKLLLEQSRALPDIRRPDGKKVRYLSLGCTSPKQGRKLSWEDSYTNLLSTDTNLVVRAGCGMTGPLYPSVCTESLISEVAHSRSQEFDVIILNFFSKGLNGLYDLAVRLRERYPDAIMVVLRVVQMNHINWAQNGKIIGTLEDLAKWRKYKFGSEELFSFIKHNKQLTLRWMGFAERDKVLLKIKKKLGAKIRGIPMSLDPKETILKYHEYFSQDFRGLSIRGHVLLLKAIRQATKTGMETYPMEPRIGTWGDGDKCSSWYTSGVITENHSPSLVMEQFTFSSSRKLFALSTGLDHPHAGSWIHVTNPYNQDRQLFISYMASGPDYSIYPQTEITLQFTNQKGERIERKFTTNPLSSTAYSHLGRVNTVKTKDLGVIPPGTSVVSWVPLERKNRPFRITAMKVVKEGVSSVGVLGPAVDLRVDHY</sequence>
<protein>
    <submittedName>
        <fullName evidence="3">Uncharacterized protein</fullName>
    </submittedName>
</protein>
<evidence type="ECO:0000256" key="1">
    <source>
        <dbReference type="SAM" id="MobiDB-lite"/>
    </source>
</evidence>